<reference evidence="11 12" key="1">
    <citation type="journal article" date="2015" name="PLoS Pathog.">
        <title>Leptomonas seymouri: Adaptations to the Dixenous Life Cycle Analyzed by Genome Sequencing, Transcriptome Profiling and Co-infection with Leishmania donovani.</title>
        <authorList>
            <person name="Kraeva N."/>
            <person name="Butenko A."/>
            <person name="Hlavacova J."/>
            <person name="Kostygov A."/>
            <person name="Myskova J."/>
            <person name="Grybchuk D."/>
            <person name="Lestinova T."/>
            <person name="Votypka J."/>
            <person name="Volf P."/>
            <person name="Opperdoes F."/>
            <person name="Flegontov P."/>
            <person name="Lukes J."/>
            <person name="Yurchenko V."/>
        </authorList>
    </citation>
    <scope>NUCLEOTIDE SEQUENCE [LARGE SCALE GENOMIC DNA]</scope>
    <source>
        <strain evidence="11 12">ATCC 30220</strain>
    </source>
</reference>
<dbReference type="Pfam" id="PF12352">
    <property type="entry name" value="V-SNARE_C"/>
    <property type="match status" value="1"/>
</dbReference>
<evidence type="ECO:0000313" key="11">
    <source>
        <dbReference type="EMBL" id="KPI87283.1"/>
    </source>
</evidence>
<feature type="region of interest" description="Disordered" evidence="9">
    <location>
        <begin position="50"/>
        <end position="91"/>
    </location>
</feature>
<feature type="compositionally biased region" description="Low complexity" evidence="9">
    <location>
        <begin position="50"/>
        <end position="90"/>
    </location>
</feature>
<evidence type="ECO:0000256" key="5">
    <source>
        <dbReference type="ARBA" id="ARBA00022927"/>
    </source>
</evidence>
<keyword evidence="5" id="KW-0653">Protein transport</keyword>
<gene>
    <name evidence="11" type="ORF">ABL78_3620</name>
</gene>
<keyword evidence="8 10" id="KW-0472">Membrane</keyword>
<evidence type="ECO:0000256" key="3">
    <source>
        <dbReference type="ARBA" id="ARBA00022448"/>
    </source>
</evidence>
<evidence type="ECO:0000256" key="8">
    <source>
        <dbReference type="ARBA" id="ARBA00023136"/>
    </source>
</evidence>
<accession>A0A0N1PDH6</accession>
<dbReference type="EMBL" id="LJSK01000094">
    <property type="protein sequence ID" value="KPI87283.1"/>
    <property type="molecule type" value="Genomic_DNA"/>
</dbReference>
<evidence type="ECO:0000256" key="7">
    <source>
        <dbReference type="ARBA" id="ARBA00023034"/>
    </source>
</evidence>
<keyword evidence="12" id="KW-1185">Reference proteome</keyword>
<dbReference type="OMA" id="QAYAVND"/>
<dbReference type="PANTHER" id="PTHR21094">
    <property type="entry name" value="GOS-28 SNARE- RELATED"/>
    <property type="match status" value="1"/>
</dbReference>
<comment type="subcellular location">
    <subcellularLocation>
        <location evidence="1">Golgi apparatus membrane</location>
        <topology evidence="1">Single-pass type IV membrane protein</topology>
    </subcellularLocation>
</comment>
<keyword evidence="3" id="KW-0813">Transport</keyword>
<evidence type="ECO:0000256" key="9">
    <source>
        <dbReference type="SAM" id="MobiDB-lite"/>
    </source>
</evidence>
<dbReference type="GO" id="GO:0005801">
    <property type="term" value="C:cis-Golgi network"/>
    <property type="evidence" value="ECO:0007669"/>
    <property type="project" value="InterPro"/>
</dbReference>
<evidence type="ECO:0000256" key="2">
    <source>
        <dbReference type="ARBA" id="ARBA00008473"/>
    </source>
</evidence>
<dbReference type="GO" id="GO:0048219">
    <property type="term" value="P:inter-Golgi cisterna vesicle-mediated transport"/>
    <property type="evidence" value="ECO:0007669"/>
    <property type="project" value="TreeGrafter"/>
</dbReference>
<feature type="transmembrane region" description="Helical" evidence="10">
    <location>
        <begin position="260"/>
        <end position="277"/>
    </location>
</feature>
<dbReference type="GO" id="GO:0000139">
    <property type="term" value="C:Golgi membrane"/>
    <property type="evidence" value="ECO:0007669"/>
    <property type="project" value="UniProtKB-SubCell"/>
</dbReference>
<dbReference type="GO" id="GO:0006906">
    <property type="term" value="P:vesicle fusion"/>
    <property type="evidence" value="ECO:0007669"/>
    <property type="project" value="TreeGrafter"/>
</dbReference>
<keyword evidence="6 10" id="KW-1133">Transmembrane helix</keyword>
<dbReference type="GO" id="GO:0015031">
    <property type="term" value="P:protein transport"/>
    <property type="evidence" value="ECO:0007669"/>
    <property type="project" value="UniProtKB-KW"/>
</dbReference>
<dbReference type="GO" id="GO:0031201">
    <property type="term" value="C:SNARE complex"/>
    <property type="evidence" value="ECO:0007669"/>
    <property type="project" value="TreeGrafter"/>
</dbReference>
<comment type="similarity">
    <text evidence="2">Belongs to the GOSR1 family.</text>
</comment>
<dbReference type="PANTHER" id="PTHR21094:SF2">
    <property type="entry name" value="GOLGI SNAP RECEPTOR COMPLEX MEMBER 1"/>
    <property type="match status" value="1"/>
</dbReference>
<name>A0A0N1PDH6_LEPSE</name>
<comment type="caution">
    <text evidence="11">The sequence shown here is derived from an EMBL/GenBank/DDBJ whole genome shotgun (WGS) entry which is preliminary data.</text>
</comment>
<dbReference type="AlphaFoldDB" id="A0A0N1PDH6"/>
<evidence type="ECO:0000313" key="12">
    <source>
        <dbReference type="Proteomes" id="UP000038009"/>
    </source>
</evidence>
<organism evidence="11 12">
    <name type="scientific">Leptomonas seymouri</name>
    <dbReference type="NCBI Taxonomy" id="5684"/>
    <lineage>
        <taxon>Eukaryota</taxon>
        <taxon>Discoba</taxon>
        <taxon>Euglenozoa</taxon>
        <taxon>Kinetoplastea</taxon>
        <taxon>Metakinetoplastina</taxon>
        <taxon>Trypanosomatida</taxon>
        <taxon>Trypanosomatidae</taxon>
        <taxon>Leishmaniinae</taxon>
        <taxon>Leptomonas</taxon>
    </lineage>
</organism>
<dbReference type="OrthoDB" id="422156at2759"/>
<keyword evidence="4 10" id="KW-0812">Transmembrane</keyword>
<dbReference type="GO" id="GO:0005797">
    <property type="term" value="C:Golgi medial cisterna"/>
    <property type="evidence" value="ECO:0007669"/>
    <property type="project" value="TreeGrafter"/>
</dbReference>
<dbReference type="GO" id="GO:0005484">
    <property type="term" value="F:SNAP receptor activity"/>
    <property type="evidence" value="ECO:0007669"/>
    <property type="project" value="TreeGrafter"/>
</dbReference>
<dbReference type="InterPro" id="IPR023601">
    <property type="entry name" value="Golgi_SNAP_su1"/>
</dbReference>
<evidence type="ECO:0000256" key="4">
    <source>
        <dbReference type="ARBA" id="ARBA00022692"/>
    </source>
</evidence>
<keyword evidence="7" id="KW-0333">Golgi apparatus</keyword>
<proteinExistence type="inferred from homology"/>
<evidence type="ECO:0000256" key="6">
    <source>
        <dbReference type="ARBA" id="ARBA00022989"/>
    </source>
</evidence>
<protein>
    <submittedName>
        <fullName evidence="11">Golgi SNARE protein-like protein</fullName>
    </submittedName>
</protein>
<dbReference type="VEuPathDB" id="TriTrypDB:Lsey_0094_0080"/>
<evidence type="ECO:0000256" key="10">
    <source>
        <dbReference type="SAM" id="Phobius"/>
    </source>
</evidence>
<dbReference type="Proteomes" id="UP000038009">
    <property type="component" value="Unassembled WGS sequence"/>
</dbReference>
<sequence>MLTDTSTKQMANWERLRNEARQTDHLIDQQLRKLEGVALFDEPKLLSGDGLSPSLSGGSSAVVPSPSQGTSSSIHHRSSSSTNSPPAALSIDDVEYQYRTADREIDESLRRFEQTIASMEDLCRELGPTSAAARHTERFHGLLTEKQSTRQRLAIDFRQRKDRFELAASRRAGDARRRGNGEDENASAGVRILMDEQASIQHSLSRVNGLMEQAEGTRDRLRMQRERFNDMGDKLVLIAERIPFVQNVLRRIDARRRREVVVMGSVMSSLMFLFVFFL</sequence>
<evidence type="ECO:0000256" key="1">
    <source>
        <dbReference type="ARBA" id="ARBA00004409"/>
    </source>
</evidence>
<dbReference type="GO" id="GO:0006888">
    <property type="term" value="P:endoplasmic reticulum to Golgi vesicle-mediated transport"/>
    <property type="evidence" value="ECO:0007669"/>
    <property type="project" value="InterPro"/>
</dbReference>